<dbReference type="EMBL" id="CP002026">
    <property type="protein sequence ID" value="ADH91755.1"/>
    <property type="molecule type" value="Genomic_DNA"/>
</dbReference>
<dbReference type="HOGENOM" id="CLU_2538727_0_0_5"/>
<dbReference type="RefSeq" id="WP_013169253.1">
    <property type="nucleotide sequence ID" value="NC_014217.1"/>
</dbReference>
<name>D7A3X8_ANCN5</name>
<proteinExistence type="predicted"/>
<protein>
    <submittedName>
        <fullName evidence="2">Uncharacterized protein</fullName>
    </submittedName>
</protein>
<evidence type="ECO:0000256" key="1">
    <source>
        <dbReference type="SAM" id="MobiDB-lite"/>
    </source>
</evidence>
<sequence>MRRAIRDMPLYPTEAEIASELLGPNRLSEWRGLAPILERKGLPVVDPVFGRRYWPAVKAYLDRRAGLANVAVPSVADGEENWPCNNEGSRRRASNGVPAR</sequence>
<dbReference type="STRING" id="639283.Snov_4499"/>
<evidence type="ECO:0000313" key="3">
    <source>
        <dbReference type="Proteomes" id="UP000006633"/>
    </source>
</evidence>
<keyword evidence="3" id="KW-1185">Reference proteome</keyword>
<dbReference type="Proteomes" id="UP000006633">
    <property type="component" value="Chromosome"/>
</dbReference>
<evidence type="ECO:0000313" key="2">
    <source>
        <dbReference type="EMBL" id="ADH91755.1"/>
    </source>
</evidence>
<dbReference type="OrthoDB" id="8002233at2"/>
<dbReference type="AlphaFoldDB" id="D7A3X8"/>
<gene>
    <name evidence="2" type="ordered locus">Snov_4499</name>
</gene>
<organism evidence="2 3">
    <name type="scientific">Ancylobacter novellus (strain ATCC 8093 / DSM 506 / JCM 20403 / CCM 1077 / IAM 12100 / NBRC 12443 / NCIMB 10456)</name>
    <name type="common">Starkeya novella</name>
    <dbReference type="NCBI Taxonomy" id="639283"/>
    <lineage>
        <taxon>Bacteria</taxon>
        <taxon>Pseudomonadati</taxon>
        <taxon>Pseudomonadota</taxon>
        <taxon>Alphaproteobacteria</taxon>
        <taxon>Hyphomicrobiales</taxon>
        <taxon>Xanthobacteraceae</taxon>
        <taxon>Ancylobacter</taxon>
    </lineage>
</organism>
<reference evidence="2 3" key="1">
    <citation type="journal article" date="2012" name="Stand. Genomic Sci.">
        <title>Complete genome sequence of the facultatively chemolithoautotrophic and methylotrophic alpha Proteobacterium Starkeya novella type strain (ATCC 8093(T)).</title>
        <authorList>
            <person name="Kappler U."/>
            <person name="Davenport K."/>
            <person name="Beatson S."/>
            <person name="Lucas S."/>
            <person name="Lapidus A."/>
            <person name="Copeland A."/>
            <person name="Berry K.W."/>
            <person name="Glavina Del Rio T."/>
            <person name="Hammon N."/>
            <person name="Dalin E."/>
            <person name="Tice H."/>
            <person name="Pitluck S."/>
            <person name="Richardson P."/>
            <person name="Bruce D."/>
            <person name="Goodwin L.A."/>
            <person name="Han C."/>
            <person name="Tapia R."/>
            <person name="Detter J.C."/>
            <person name="Chang Y.J."/>
            <person name="Jeffries C.D."/>
            <person name="Land M."/>
            <person name="Hauser L."/>
            <person name="Kyrpides N.C."/>
            <person name="Goker M."/>
            <person name="Ivanova N."/>
            <person name="Klenk H.P."/>
            <person name="Woyke T."/>
        </authorList>
    </citation>
    <scope>NUCLEOTIDE SEQUENCE [LARGE SCALE GENOMIC DNA]</scope>
    <source>
        <strain evidence="3">ATCC 8093 / DSM 506 / JCM 20403 / CCM 1077 / IAM 12100 / NBRC 12443 / NCIMB 10456</strain>
    </source>
</reference>
<feature type="region of interest" description="Disordered" evidence="1">
    <location>
        <begin position="77"/>
        <end position="100"/>
    </location>
</feature>
<dbReference type="eggNOG" id="ENOG502ZZBX">
    <property type="taxonomic scope" value="Bacteria"/>
</dbReference>
<dbReference type="KEGG" id="sno:Snov_4499"/>
<accession>D7A3X8</accession>